<dbReference type="KEGG" id="vg:10399649"/>
<evidence type="ECO:0000313" key="2">
    <source>
        <dbReference type="Proteomes" id="UP000203366"/>
    </source>
</evidence>
<organism evidence="1 2">
    <name type="scientific">Lausannevirus</name>
    <dbReference type="NCBI Taxonomy" id="999883"/>
    <lineage>
        <taxon>Viruses</taxon>
        <taxon>Varidnaviria</taxon>
        <taxon>Bamfordvirae</taxon>
        <taxon>Nucleocytoviricota</taxon>
        <taxon>Megaviricetes</taxon>
        <taxon>Pimascovirales</taxon>
        <taxon>Pimascovirales incertae sedis</taxon>
        <taxon>Marseilleviridae</taxon>
        <taxon>Losannavirus</taxon>
        <taxon>Losannavirus lausannense</taxon>
    </lineage>
</organism>
<proteinExistence type="predicted"/>
<dbReference type="RefSeq" id="YP_004347029.1">
    <property type="nucleotide sequence ID" value="NC_015326.1"/>
</dbReference>
<gene>
    <name evidence="1" type="ORF">LAU_0061</name>
</gene>
<evidence type="ECO:0000313" key="1">
    <source>
        <dbReference type="EMBL" id="AEA06917.1"/>
    </source>
</evidence>
<name>F2WKZ4_9VIRU</name>
<accession>F2WKZ4</accession>
<sequence>MLERVALFRRGKNKKILNIARPLFSADVDKVGKTASLPFRMKSYAKWYRIYMIENCHVKEKEIIKAFRKSFTLAEGNEYFRVPLFVCDVHFFEIALSMNHKILILIEMETLLQNRGYFVSQKVKGKIYLGYGKRSGHVKYTKTTWKDDSGNMVKVKDYEDKQLLRAVINGKVYFGSDVLENI</sequence>
<dbReference type="Proteomes" id="UP000203366">
    <property type="component" value="Segment"/>
</dbReference>
<dbReference type="OrthoDB" id="25777at10239"/>
<protein>
    <submittedName>
        <fullName evidence="1">Uncharacterized protein</fullName>
    </submittedName>
</protein>
<dbReference type="EMBL" id="HQ113105">
    <property type="protein sequence ID" value="AEA06917.1"/>
    <property type="molecule type" value="Genomic_DNA"/>
</dbReference>
<reference evidence="1 2" key="1">
    <citation type="journal article" date="2011" name="Environ. Microbiol.">
        <title>Lausannevirus, a giant amoebal virus encoding histone doublets.</title>
        <authorList>
            <person name="Thomas V."/>
            <person name="Bertelli C."/>
            <person name="Collyn F."/>
            <person name="Casson N."/>
            <person name="Telenti A."/>
            <person name="Goesmann A."/>
            <person name="Croxatto A."/>
            <person name="Greub G."/>
        </authorList>
    </citation>
    <scope>NUCLEOTIDE SEQUENCE [LARGE SCALE GENOMIC DNA]</scope>
    <source>
        <strain evidence="1">7715</strain>
    </source>
</reference>
<dbReference type="GeneID" id="10399649"/>
<keyword evidence="2" id="KW-1185">Reference proteome</keyword>